<name>A0A1Y5U603_9PROT</name>
<dbReference type="InParanoid" id="A0A1Y5U603"/>
<proteinExistence type="predicted"/>
<protein>
    <submittedName>
        <fullName evidence="1">Uncharacterized protein</fullName>
    </submittedName>
</protein>
<dbReference type="RefSeq" id="WP_085885895.1">
    <property type="nucleotide sequence ID" value="NZ_FWFR01000011.1"/>
</dbReference>
<gene>
    <name evidence="1" type="ORF">OCH7691_04572</name>
</gene>
<dbReference type="Proteomes" id="UP000193200">
    <property type="component" value="Unassembled WGS sequence"/>
</dbReference>
<reference evidence="1 2" key="1">
    <citation type="submission" date="2017-03" db="EMBL/GenBank/DDBJ databases">
        <authorList>
            <person name="Afonso C.L."/>
            <person name="Miller P.J."/>
            <person name="Scott M.A."/>
            <person name="Spackman E."/>
            <person name="Goraichik I."/>
            <person name="Dimitrov K.M."/>
            <person name="Suarez D.L."/>
            <person name="Swayne D.E."/>
        </authorList>
    </citation>
    <scope>NUCLEOTIDE SEQUENCE [LARGE SCALE GENOMIC DNA]</scope>
    <source>
        <strain evidence="1 2">CECT 7691</strain>
    </source>
</reference>
<evidence type="ECO:0000313" key="1">
    <source>
        <dbReference type="EMBL" id="SLN77858.1"/>
    </source>
</evidence>
<keyword evidence="2" id="KW-1185">Reference proteome</keyword>
<dbReference type="AlphaFoldDB" id="A0A1Y5U603"/>
<evidence type="ECO:0000313" key="2">
    <source>
        <dbReference type="Proteomes" id="UP000193200"/>
    </source>
</evidence>
<organism evidence="1 2">
    <name type="scientific">Oceanibacterium hippocampi</name>
    <dbReference type="NCBI Taxonomy" id="745714"/>
    <lineage>
        <taxon>Bacteria</taxon>
        <taxon>Pseudomonadati</taxon>
        <taxon>Pseudomonadota</taxon>
        <taxon>Alphaproteobacteria</taxon>
        <taxon>Sneathiellales</taxon>
        <taxon>Sneathiellaceae</taxon>
        <taxon>Oceanibacterium</taxon>
    </lineage>
</organism>
<sequence length="144" mass="15128">METATRPLDGVYFLVGSLIPKTGAARPGIYRSDVNTNGVYHFVPADEGYLAQFEQRYQRQVNAFKQAQARATQSSGLSFGQVLALGLGAAVMGAADIPAADAVEIGGAFVSDVLTKGQGNALGGLVQRQNVNRHAILKCVSCIS</sequence>
<accession>A0A1Y5U603</accession>
<dbReference type="EMBL" id="FWFR01000011">
    <property type="protein sequence ID" value="SLN77858.1"/>
    <property type="molecule type" value="Genomic_DNA"/>
</dbReference>